<gene>
    <name evidence="2" type="ORF">GTQ34_05525</name>
</gene>
<evidence type="ECO:0000313" key="3">
    <source>
        <dbReference type="Proteomes" id="UP000667650"/>
    </source>
</evidence>
<dbReference type="PROSITE" id="PS50206">
    <property type="entry name" value="RHODANESE_3"/>
    <property type="match status" value="1"/>
</dbReference>
<evidence type="ECO:0000259" key="1">
    <source>
        <dbReference type="PROSITE" id="PS50206"/>
    </source>
</evidence>
<dbReference type="InterPro" id="IPR001763">
    <property type="entry name" value="Rhodanese-like_dom"/>
</dbReference>
<dbReference type="SUPFAM" id="SSF52821">
    <property type="entry name" value="Rhodanese/Cell cycle control phosphatase"/>
    <property type="match status" value="1"/>
</dbReference>
<dbReference type="Pfam" id="PF00581">
    <property type="entry name" value="Rhodanese"/>
    <property type="match status" value="1"/>
</dbReference>
<protein>
    <submittedName>
        <fullName evidence="2">Rhodanese-like domain-containing protein</fullName>
    </submittedName>
</protein>
<name>A0A964WX26_9FLAO</name>
<reference evidence="2" key="1">
    <citation type="submission" date="2020-01" db="EMBL/GenBank/DDBJ databases">
        <title>Muricauda ochracea sp. nov., isolated from a tidal flat of Garorim bay in Korea.</title>
        <authorList>
            <person name="Kim D."/>
            <person name="Yoo Y."/>
            <person name="Kim J.-J."/>
        </authorList>
    </citation>
    <scope>NUCLEOTIDE SEQUENCE</scope>
    <source>
        <strain evidence="2">JGD-17</strain>
    </source>
</reference>
<accession>A0A964WX26</accession>
<dbReference type="PANTHER" id="PTHR43031:SF18">
    <property type="entry name" value="RHODANESE-RELATED SULFURTRANSFERASES"/>
    <property type="match status" value="1"/>
</dbReference>
<dbReference type="RefSeq" id="WP_166522799.1">
    <property type="nucleotide sequence ID" value="NZ_JAAABI010000002.1"/>
</dbReference>
<dbReference type="CDD" id="cd00158">
    <property type="entry name" value="RHOD"/>
    <property type="match status" value="1"/>
</dbReference>
<dbReference type="Gene3D" id="3.40.250.10">
    <property type="entry name" value="Rhodanese-like domain"/>
    <property type="match status" value="1"/>
</dbReference>
<feature type="domain" description="Rhodanese" evidence="1">
    <location>
        <begin position="30"/>
        <end position="114"/>
    </location>
</feature>
<dbReference type="EMBL" id="JAAABI010000002">
    <property type="protein sequence ID" value="NAY91373.1"/>
    <property type="molecule type" value="Genomic_DNA"/>
</dbReference>
<evidence type="ECO:0000313" key="2">
    <source>
        <dbReference type="EMBL" id="NAY91373.1"/>
    </source>
</evidence>
<dbReference type="InterPro" id="IPR036873">
    <property type="entry name" value="Rhodanese-like_dom_sf"/>
</dbReference>
<proteinExistence type="predicted"/>
<dbReference type="InterPro" id="IPR050229">
    <property type="entry name" value="GlpE_sulfurtransferase"/>
</dbReference>
<organism evidence="2 3">
    <name type="scientific">Flagellimonas ochracea</name>
    <dbReference type="NCBI Taxonomy" id="2696472"/>
    <lineage>
        <taxon>Bacteria</taxon>
        <taxon>Pseudomonadati</taxon>
        <taxon>Bacteroidota</taxon>
        <taxon>Flavobacteriia</taxon>
        <taxon>Flavobacteriales</taxon>
        <taxon>Flavobacteriaceae</taxon>
        <taxon>Flagellimonas</taxon>
    </lineage>
</organism>
<sequence length="114" mass="13039">MSILDFLFKKSTDSDAIKIIDAEAYKKAISRDKVQLVDVRTPREFRSGHINNAKNIDFFQGASFNDAFSKMNKTQPVYLYCQSGNRSQKAARKLVKMGFTQIYDLKGGYRAWNA</sequence>
<keyword evidence="3" id="KW-1185">Reference proteome</keyword>
<comment type="caution">
    <text evidence="2">The sequence shown here is derived from an EMBL/GenBank/DDBJ whole genome shotgun (WGS) entry which is preliminary data.</text>
</comment>
<dbReference type="PANTHER" id="PTHR43031">
    <property type="entry name" value="FAD-DEPENDENT OXIDOREDUCTASE"/>
    <property type="match status" value="1"/>
</dbReference>
<dbReference type="Proteomes" id="UP000667650">
    <property type="component" value="Unassembled WGS sequence"/>
</dbReference>
<dbReference type="SMART" id="SM00450">
    <property type="entry name" value="RHOD"/>
    <property type="match status" value="1"/>
</dbReference>
<dbReference type="AlphaFoldDB" id="A0A964WX26"/>